<evidence type="ECO:0008006" key="3">
    <source>
        <dbReference type="Google" id="ProtNLM"/>
    </source>
</evidence>
<dbReference type="AlphaFoldDB" id="A0A1B9BGR7"/>
<sequence>MSDGDNYYIVRGAKMRCEKGTHARKINLPVSHGSYVKGKPMMNQGDNVVDKNISYFGICSECQEGEDIYLIGEDGNQLPPGKKCLVQIAGEWSDTKEDTLVEGKPALTTDSWLVCSKYQGKIKFETNGQEEE</sequence>
<accession>A0A1B9BGR7</accession>
<dbReference type="Pfam" id="PF14107">
    <property type="entry name" value="DUF4280"/>
    <property type="match status" value="1"/>
</dbReference>
<dbReference type="InterPro" id="IPR025460">
    <property type="entry name" value="DUF4280"/>
</dbReference>
<dbReference type="EMBL" id="JABSXK010000001">
    <property type="protein sequence ID" value="NRV09750.1"/>
    <property type="molecule type" value="Genomic_DNA"/>
</dbReference>
<proteinExistence type="predicted"/>
<name>A0A1B9BGR7_CLOBE</name>
<dbReference type="Proteomes" id="UP000821656">
    <property type="component" value="Unassembled WGS sequence"/>
</dbReference>
<protein>
    <recommendedName>
        <fullName evidence="3">DUF4280 domain-containing protein</fullName>
    </recommendedName>
</protein>
<evidence type="ECO:0000313" key="2">
    <source>
        <dbReference type="Proteomes" id="UP000821656"/>
    </source>
</evidence>
<gene>
    <name evidence="1" type="ORF">DFH45_002713</name>
</gene>
<organism evidence="1 2">
    <name type="scientific">Clostridium beijerinckii</name>
    <name type="common">Clostridium MP</name>
    <dbReference type="NCBI Taxonomy" id="1520"/>
    <lineage>
        <taxon>Bacteria</taxon>
        <taxon>Bacillati</taxon>
        <taxon>Bacillota</taxon>
        <taxon>Clostridia</taxon>
        <taxon>Eubacteriales</taxon>
        <taxon>Clostridiaceae</taxon>
        <taxon>Clostridium</taxon>
    </lineage>
</organism>
<comment type="caution">
    <text evidence="1">The sequence shown here is derived from an EMBL/GenBank/DDBJ whole genome shotgun (WGS) entry which is preliminary data.</text>
</comment>
<dbReference type="RefSeq" id="WP_065418976.1">
    <property type="nucleotide sequence ID" value="NZ_CP016090.1"/>
</dbReference>
<evidence type="ECO:0000313" key="1">
    <source>
        <dbReference type="EMBL" id="NRV09750.1"/>
    </source>
</evidence>
<reference evidence="1" key="1">
    <citation type="submission" date="2020-05" db="EMBL/GenBank/DDBJ databases">
        <title>Genomic insights into acetone-butanol-ethanol (ABE) fermentation by sequencing solventogenic clostridia strains.</title>
        <authorList>
            <person name="Brown S."/>
        </authorList>
    </citation>
    <scope>NUCLEOTIDE SEQUENCE</scope>
    <source>
        <strain evidence="1">DJ126</strain>
    </source>
</reference>